<sequence length="202" mass="23081">MESTETPSDSLLMKDKQRIIKNKDAAVKALCELMDCGDEGCPFKFHQACFNRHQPIPRWIISEIKGSSRTDKMPRSQKDEVRAFHVNCNPEEDSGGTDIQNARIAFTTLKYERMTELEGIPRFALQTSVFCPNPTLKEDEKAMSEHLKAQFHFQPNFGKIKLPKPLEKGYQVPGKEFKTTSMNANQSISVQSFVIFFIEIEC</sequence>
<evidence type="ECO:0000313" key="1">
    <source>
        <dbReference type="Proteomes" id="UP000095282"/>
    </source>
</evidence>
<organism evidence="1 2">
    <name type="scientific">Caenorhabditis tropicalis</name>
    <dbReference type="NCBI Taxonomy" id="1561998"/>
    <lineage>
        <taxon>Eukaryota</taxon>
        <taxon>Metazoa</taxon>
        <taxon>Ecdysozoa</taxon>
        <taxon>Nematoda</taxon>
        <taxon>Chromadorea</taxon>
        <taxon>Rhabditida</taxon>
        <taxon>Rhabditina</taxon>
        <taxon>Rhabditomorpha</taxon>
        <taxon>Rhabditoidea</taxon>
        <taxon>Rhabditidae</taxon>
        <taxon>Peloderinae</taxon>
        <taxon>Caenorhabditis</taxon>
    </lineage>
</organism>
<reference evidence="2" key="1">
    <citation type="submission" date="2016-11" db="UniProtKB">
        <authorList>
            <consortium name="WormBaseParasite"/>
        </authorList>
    </citation>
    <scope>IDENTIFICATION</scope>
</reference>
<evidence type="ECO:0000313" key="2">
    <source>
        <dbReference type="WBParaSite" id="Csp11.Scaffold629.g15259.t1"/>
    </source>
</evidence>
<name>A0A1I7U667_9PELO</name>
<dbReference type="WBParaSite" id="Csp11.Scaffold629.g15259.t1">
    <property type="protein sequence ID" value="Csp11.Scaffold629.g15259.t1"/>
    <property type="gene ID" value="Csp11.Scaffold629.g15259"/>
</dbReference>
<keyword evidence="1" id="KW-1185">Reference proteome</keyword>
<dbReference type="AlphaFoldDB" id="A0A1I7U667"/>
<accession>A0A1I7U667</accession>
<protein>
    <submittedName>
        <fullName evidence="2">CXXC motif containing zinc binding protein</fullName>
    </submittedName>
</protein>
<dbReference type="Proteomes" id="UP000095282">
    <property type="component" value="Unplaced"/>
</dbReference>
<proteinExistence type="predicted"/>